<reference evidence="3 4" key="1">
    <citation type="submission" date="2020-07" db="EMBL/GenBank/DDBJ databases">
        <title>Draft genome and description of Microvirga mediterraneensis Marseille-Q2068 sp. nov.</title>
        <authorList>
            <person name="Boxberger M."/>
        </authorList>
    </citation>
    <scope>NUCLEOTIDE SEQUENCE [LARGE SCALE GENOMIC DNA]</scope>
    <source>
        <strain evidence="3 4">Marseille-Q2068</strain>
    </source>
</reference>
<evidence type="ECO:0000313" key="4">
    <source>
        <dbReference type="Proteomes" id="UP000572984"/>
    </source>
</evidence>
<name>A0A838BX50_9HYPH</name>
<accession>A0A838BX50</accession>
<protein>
    <submittedName>
        <fullName evidence="3">YsnF/AvaK domain-containing protein</fullName>
    </submittedName>
</protein>
<comment type="caution">
    <text evidence="3">The sequence shown here is derived from an EMBL/GenBank/DDBJ whole genome shotgun (WGS) entry which is preliminary data.</text>
</comment>
<proteinExistence type="predicted"/>
<dbReference type="PANTHER" id="PTHR38463">
    <property type="entry name" value="STRESS RESPONSE PROTEIN YSNF"/>
    <property type="match status" value="1"/>
</dbReference>
<sequence length="222" mass="24578">MDENDAHAYAEGIRRGGALVTVRASDAEVDRIVDILDDEGTVDFDERETTWRSEGWPGVSTTTGSAVTATGLTGRASTTSGRADEVIPIAEEELHVGKREVNRGRVRLHSRVIERPVQEQVTLREERVAVERRPVSGTAQAGTLAGDPFQERTIEVEERAEEAVVSKEARVVEEVVVRKEAEQRTETISDTVRRTEVDIEDERANQTSRTGTTGDPREQNRS</sequence>
<dbReference type="AlphaFoldDB" id="A0A838BX50"/>
<feature type="compositionally biased region" description="Basic and acidic residues" evidence="1">
    <location>
        <begin position="179"/>
        <end position="197"/>
    </location>
</feature>
<evidence type="ECO:0000313" key="3">
    <source>
        <dbReference type="EMBL" id="MBA1159126.1"/>
    </source>
</evidence>
<dbReference type="InterPro" id="IPR052967">
    <property type="entry name" value="Stress_Response_Assoc"/>
</dbReference>
<dbReference type="PANTHER" id="PTHR38463:SF1">
    <property type="entry name" value="STRESS RESPONSE PROTEIN YSNF"/>
    <property type="match status" value="1"/>
</dbReference>
<feature type="domain" description="DUF2382" evidence="2">
    <location>
        <begin position="87"/>
        <end position="199"/>
    </location>
</feature>
<evidence type="ECO:0000259" key="2">
    <source>
        <dbReference type="Pfam" id="PF09557"/>
    </source>
</evidence>
<dbReference type="EMBL" id="JACDXJ010000003">
    <property type="protein sequence ID" value="MBA1159126.1"/>
    <property type="molecule type" value="Genomic_DNA"/>
</dbReference>
<dbReference type="InterPro" id="IPR019060">
    <property type="entry name" value="DUF2382"/>
</dbReference>
<feature type="region of interest" description="Disordered" evidence="1">
    <location>
        <begin position="179"/>
        <end position="222"/>
    </location>
</feature>
<evidence type="ECO:0000256" key="1">
    <source>
        <dbReference type="SAM" id="MobiDB-lite"/>
    </source>
</evidence>
<gene>
    <name evidence="3" type="ORF">H0S73_23860</name>
</gene>
<keyword evidence="4" id="KW-1185">Reference proteome</keyword>
<dbReference type="Proteomes" id="UP000572984">
    <property type="component" value="Unassembled WGS sequence"/>
</dbReference>
<organism evidence="3 4">
    <name type="scientific">Microvirga mediterraneensis</name>
    <dbReference type="NCBI Taxonomy" id="2754695"/>
    <lineage>
        <taxon>Bacteria</taxon>
        <taxon>Pseudomonadati</taxon>
        <taxon>Pseudomonadota</taxon>
        <taxon>Alphaproteobacteria</taxon>
        <taxon>Hyphomicrobiales</taxon>
        <taxon>Methylobacteriaceae</taxon>
        <taxon>Microvirga</taxon>
    </lineage>
</organism>
<dbReference type="Pfam" id="PF09557">
    <property type="entry name" value="DUF2382"/>
    <property type="match status" value="1"/>
</dbReference>